<dbReference type="InterPro" id="IPR004107">
    <property type="entry name" value="Integrase_SAM-like_N"/>
</dbReference>
<evidence type="ECO:0000256" key="1">
    <source>
        <dbReference type="ARBA" id="ARBA00004496"/>
    </source>
</evidence>
<keyword evidence="4" id="KW-0159">Chromosome partition</keyword>
<gene>
    <name evidence="12" type="ORF">DI598_16675</name>
</gene>
<dbReference type="InterPro" id="IPR044068">
    <property type="entry name" value="CB"/>
</dbReference>
<evidence type="ECO:0000259" key="10">
    <source>
        <dbReference type="PROSITE" id="PS51898"/>
    </source>
</evidence>
<dbReference type="InterPro" id="IPR010998">
    <property type="entry name" value="Integrase_recombinase_N"/>
</dbReference>
<keyword evidence="8" id="KW-0131">Cell cycle</keyword>
<dbReference type="GO" id="GO:0051301">
    <property type="term" value="P:cell division"/>
    <property type="evidence" value="ECO:0007669"/>
    <property type="project" value="UniProtKB-KW"/>
</dbReference>
<dbReference type="Proteomes" id="UP000249645">
    <property type="component" value="Unassembled WGS sequence"/>
</dbReference>
<evidence type="ECO:0000256" key="4">
    <source>
        <dbReference type="ARBA" id="ARBA00022829"/>
    </source>
</evidence>
<dbReference type="AlphaFoldDB" id="A0A2W5EN36"/>
<proteinExistence type="predicted"/>
<protein>
    <submittedName>
        <fullName evidence="12">Integrase</fullName>
    </submittedName>
</protein>
<evidence type="ECO:0000313" key="12">
    <source>
        <dbReference type="EMBL" id="PZP42680.1"/>
    </source>
</evidence>
<sequence>MEITAAIDQFLNYIQYEKRYSQHTFISYKTDLLQVQDFLEKEMEIVSIEDITAMAARSWMASLKNDEDDSARTIRRKMSALKSFFRFHMKEGTLNTTPLSAIILPKLNKRLPSFLTEKETGKFEQAEEAENVDSVKKLKPWDEKNQHLIIKILYETGMRRDELIHIEINKIDKTNGQIKVLGKGNKERILPISKDLLSDMDDYLANRPSSEKEHPYLLVLTNGKELYPKYVYNIVHNYLNSITTLQKKSPHILRHTFATQLLNNGADLNAVKELLGHASLAATQVYTHNTIEKLKSVFKQAHPKA</sequence>
<feature type="domain" description="Core-binding (CB)" evidence="11">
    <location>
        <begin position="1"/>
        <end position="89"/>
    </location>
</feature>
<dbReference type="InterPro" id="IPR011010">
    <property type="entry name" value="DNA_brk_join_enz"/>
</dbReference>
<dbReference type="InterPro" id="IPR002104">
    <property type="entry name" value="Integrase_catalytic"/>
</dbReference>
<dbReference type="GO" id="GO:0005737">
    <property type="term" value="C:cytoplasm"/>
    <property type="evidence" value="ECO:0007669"/>
    <property type="project" value="UniProtKB-SubCell"/>
</dbReference>
<organism evidence="12 13">
    <name type="scientific">Pseudopedobacter saltans</name>
    <dbReference type="NCBI Taxonomy" id="151895"/>
    <lineage>
        <taxon>Bacteria</taxon>
        <taxon>Pseudomonadati</taxon>
        <taxon>Bacteroidota</taxon>
        <taxon>Sphingobacteriia</taxon>
        <taxon>Sphingobacteriales</taxon>
        <taxon>Sphingobacteriaceae</taxon>
        <taxon>Pseudopedobacter</taxon>
    </lineage>
</organism>
<name>A0A2W5EN36_9SPHI</name>
<dbReference type="InterPro" id="IPR050090">
    <property type="entry name" value="Tyrosine_recombinase_XerCD"/>
</dbReference>
<accession>A0A2W5EN36</accession>
<dbReference type="PANTHER" id="PTHR30349">
    <property type="entry name" value="PHAGE INTEGRASE-RELATED"/>
    <property type="match status" value="1"/>
</dbReference>
<evidence type="ECO:0000256" key="6">
    <source>
        <dbReference type="ARBA" id="ARBA00023125"/>
    </source>
</evidence>
<keyword evidence="7" id="KW-0233">DNA recombination</keyword>
<reference evidence="12 13" key="1">
    <citation type="submission" date="2017-11" db="EMBL/GenBank/DDBJ databases">
        <title>Infants hospitalized years apart are colonized by the same room-sourced microbial strains.</title>
        <authorList>
            <person name="Brooks B."/>
            <person name="Olm M.R."/>
            <person name="Firek B.A."/>
            <person name="Baker R."/>
            <person name="Thomas B.C."/>
            <person name="Morowitz M.J."/>
            <person name="Banfield J.F."/>
        </authorList>
    </citation>
    <scope>NUCLEOTIDE SEQUENCE [LARGE SCALE GENOMIC DNA]</scope>
    <source>
        <strain evidence="12">S2_009_000_R2_76</strain>
    </source>
</reference>
<evidence type="ECO:0000256" key="2">
    <source>
        <dbReference type="ARBA" id="ARBA00022490"/>
    </source>
</evidence>
<dbReference type="SUPFAM" id="SSF56349">
    <property type="entry name" value="DNA breaking-rejoining enzymes"/>
    <property type="match status" value="1"/>
</dbReference>
<comment type="subcellular location">
    <subcellularLocation>
        <location evidence="1">Cytoplasm</location>
    </subcellularLocation>
</comment>
<evidence type="ECO:0000256" key="5">
    <source>
        <dbReference type="ARBA" id="ARBA00022908"/>
    </source>
</evidence>
<dbReference type="GO" id="GO:0015074">
    <property type="term" value="P:DNA integration"/>
    <property type="evidence" value="ECO:0007669"/>
    <property type="project" value="UniProtKB-KW"/>
</dbReference>
<keyword evidence="2" id="KW-0963">Cytoplasm</keyword>
<dbReference type="EMBL" id="QFOI01000418">
    <property type="protein sequence ID" value="PZP42680.1"/>
    <property type="molecule type" value="Genomic_DNA"/>
</dbReference>
<dbReference type="GO" id="GO:0006310">
    <property type="term" value="P:DNA recombination"/>
    <property type="evidence" value="ECO:0007669"/>
    <property type="project" value="UniProtKB-KW"/>
</dbReference>
<evidence type="ECO:0000256" key="8">
    <source>
        <dbReference type="ARBA" id="ARBA00023306"/>
    </source>
</evidence>
<comment type="caution">
    <text evidence="12">The sequence shown here is derived from an EMBL/GenBank/DDBJ whole genome shotgun (WGS) entry which is preliminary data.</text>
</comment>
<evidence type="ECO:0000256" key="3">
    <source>
        <dbReference type="ARBA" id="ARBA00022618"/>
    </source>
</evidence>
<evidence type="ECO:0000256" key="9">
    <source>
        <dbReference type="PROSITE-ProRule" id="PRU01248"/>
    </source>
</evidence>
<dbReference type="GO" id="GO:0007059">
    <property type="term" value="P:chromosome segregation"/>
    <property type="evidence" value="ECO:0007669"/>
    <property type="project" value="UniProtKB-KW"/>
</dbReference>
<dbReference type="PROSITE" id="PS51898">
    <property type="entry name" value="TYR_RECOMBINASE"/>
    <property type="match status" value="1"/>
</dbReference>
<dbReference type="Gene3D" id="1.10.443.10">
    <property type="entry name" value="Intergrase catalytic core"/>
    <property type="match status" value="1"/>
</dbReference>
<keyword evidence="6 9" id="KW-0238">DNA-binding</keyword>
<dbReference type="PROSITE" id="PS51900">
    <property type="entry name" value="CB"/>
    <property type="match status" value="1"/>
</dbReference>
<keyword evidence="5" id="KW-0229">DNA integration</keyword>
<dbReference type="PANTHER" id="PTHR30349:SF77">
    <property type="entry name" value="TYROSINE RECOMBINASE XERC"/>
    <property type="match status" value="1"/>
</dbReference>
<dbReference type="Gene3D" id="1.10.150.130">
    <property type="match status" value="1"/>
</dbReference>
<feature type="domain" description="Tyr recombinase" evidence="10">
    <location>
        <begin position="110"/>
        <end position="299"/>
    </location>
</feature>
<dbReference type="GO" id="GO:0003677">
    <property type="term" value="F:DNA binding"/>
    <property type="evidence" value="ECO:0007669"/>
    <property type="project" value="UniProtKB-UniRule"/>
</dbReference>
<dbReference type="InterPro" id="IPR013762">
    <property type="entry name" value="Integrase-like_cat_sf"/>
</dbReference>
<dbReference type="Pfam" id="PF00589">
    <property type="entry name" value="Phage_integrase"/>
    <property type="match status" value="1"/>
</dbReference>
<evidence type="ECO:0000259" key="11">
    <source>
        <dbReference type="PROSITE" id="PS51900"/>
    </source>
</evidence>
<evidence type="ECO:0000313" key="13">
    <source>
        <dbReference type="Proteomes" id="UP000249645"/>
    </source>
</evidence>
<dbReference type="Pfam" id="PF02899">
    <property type="entry name" value="Phage_int_SAM_1"/>
    <property type="match status" value="1"/>
</dbReference>
<keyword evidence="3" id="KW-0132">Cell division</keyword>
<evidence type="ECO:0000256" key="7">
    <source>
        <dbReference type="ARBA" id="ARBA00023172"/>
    </source>
</evidence>